<keyword evidence="8" id="KW-0547">Nucleotide-binding</keyword>
<dbReference type="SUPFAM" id="SSF55874">
    <property type="entry name" value="ATPase domain of HSP90 chaperone/DNA topoisomerase II/histidine kinase"/>
    <property type="match status" value="1"/>
</dbReference>
<evidence type="ECO:0000256" key="13">
    <source>
        <dbReference type="ARBA" id="ARBA00023136"/>
    </source>
</evidence>
<evidence type="ECO:0000259" key="15">
    <source>
        <dbReference type="PROSITE" id="PS50109"/>
    </source>
</evidence>
<dbReference type="Pfam" id="PF00512">
    <property type="entry name" value="HisKA"/>
    <property type="match status" value="1"/>
</dbReference>
<dbReference type="PANTHER" id="PTHR45528">
    <property type="entry name" value="SENSOR HISTIDINE KINASE CPXA"/>
    <property type="match status" value="1"/>
</dbReference>
<keyword evidence="18" id="KW-1185">Reference proteome</keyword>
<sequence length="426" mass="48292">MTSGLITILAVGHQLLETSRYSSSNIIKSLKNTVIDSDHDWKQWRFNSTLNTSTSYVHVHNMRRNAAIENYYSPDTKTLLKIRPQVVLPIKGLYYRPHIGFLIYNEGHARGINYELWIKLNSQLEILERVVIITIIILILTLIITPLYIKLIAQRLTGSLTQLTKTAEIISTKDLQTDDKLPIPNTPTEVKQLAMSFNRLLSNLYQQNQKEKVFVSNAAHELRTPIATIQSHAQLLQRRSKEHPEIIDNSLKYITEESHQMAILIDELLALSRADKAVLTLHEYNLSDSLIAVAKNICSIIPQKLIIKIDKNIHINAHQKSVDQIITNIISNASKYSDSNRLIEMTLKKIQKQVIISVADQGIGISDKDKEHIFERFYRASTVRGSIEGTGLGLAIANQLAILNNAQLTVKANKPRGTIFLLHFFV</sequence>
<evidence type="ECO:0000256" key="4">
    <source>
        <dbReference type="ARBA" id="ARBA00022475"/>
    </source>
</evidence>
<dbReference type="PROSITE" id="PS50109">
    <property type="entry name" value="HIS_KIN"/>
    <property type="match status" value="1"/>
</dbReference>
<dbReference type="AlphaFoldDB" id="A0A0R1Q2Q6"/>
<comment type="caution">
    <text evidence="17">The sequence shown here is derived from an EMBL/GenBank/DDBJ whole genome shotgun (WGS) entry which is preliminary data.</text>
</comment>
<dbReference type="InterPro" id="IPR003660">
    <property type="entry name" value="HAMP_dom"/>
</dbReference>
<dbReference type="GO" id="GO:0000155">
    <property type="term" value="F:phosphorelay sensor kinase activity"/>
    <property type="evidence" value="ECO:0007669"/>
    <property type="project" value="InterPro"/>
</dbReference>
<dbReference type="PRINTS" id="PR00344">
    <property type="entry name" value="BCTRLSENSOR"/>
</dbReference>
<dbReference type="SMART" id="SM00387">
    <property type="entry name" value="HATPase_c"/>
    <property type="match status" value="1"/>
</dbReference>
<reference evidence="17 18" key="1">
    <citation type="journal article" date="2015" name="Genome Announc.">
        <title>Expanding the biotechnology potential of lactobacilli through comparative genomics of 213 strains and associated genera.</title>
        <authorList>
            <person name="Sun Z."/>
            <person name="Harris H.M."/>
            <person name="McCann A."/>
            <person name="Guo C."/>
            <person name="Argimon S."/>
            <person name="Zhang W."/>
            <person name="Yang X."/>
            <person name="Jeffery I.B."/>
            <person name="Cooney J.C."/>
            <person name="Kagawa T.F."/>
            <person name="Liu W."/>
            <person name="Song Y."/>
            <person name="Salvetti E."/>
            <person name="Wrobel A."/>
            <person name="Rasinkangas P."/>
            <person name="Parkhill J."/>
            <person name="Rea M.C."/>
            <person name="O'Sullivan O."/>
            <person name="Ritari J."/>
            <person name="Douillard F.P."/>
            <person name="Paul Ross R."/>
            <person name="Yang R."/>
            <person name="Briner A.E."/>
            <person name="Felis G.E."/>
            <person name="de Vos W.M."/>
            <person name="Barrangou R."/>
            <person name="Klaenhammer T.R."/>
            <person name="Caufield P.W."/>
            <person name="Cui Y."/>
            <person name="Zhang H."/>
            <person name="O'Toole P.W."/>
        </authorList>
    </citation>
    <scope>NUCLEOTIDE SEQUENCE [LARGE SCALE GENOMIC DNA]</scope>
    <source>
        <strain evidence="17 18">DSM 19971</strain>
    </source>
</reference>
<dbReference type="Gene3D" id="1.10.287.130">
    <property type="match status" value="1"/>
</dbReference>
<evidence type="ECO:0000256" key="7">
    <source>
        <dbReference type="ARBA" id="ARBA00022692"/>
    </source>
</evidence>
<organism evidence="17 18">
    <name type="scientific">Liquorilactobacillus uvarum DSM 19971</name>
    <dbReference type="NCBI Taxonomy" id="1423812"/>
    <lineage>
        <taxon>Bacteria</taxon>
        <taxon>Bacillati</taxon>
        <taxon>Bacillota</taxon>
        <taxon>Bacilli</taxon>
        <taxon>Lactobacillales</taxon>
        <taxon>Lactobacillaceae</taxon>
        <taxon>Liquorilactobacillus</taxon>
    </lineage>
</organism>
<keyword evidence="12" id="KW-0902">Two-component regulatory system</keyword>
<name>A0A0R1Q2Q6_9LACO</name>
<dbReference type="InterPro" id="IPR036890">
    <property type="entry name" value="HATPase_C_sf"/>
</dbReference>
<dbReference type="EC" id="2.7.13.3" evidence="3"/>
<dbReference type="STRING" id="1423812.FD20_GL001266"/>
<evidence type="ECO:0000313" key="17">
    <source>
        <dbReference type="EMBL" id="KRL36458.1"/>
    </source>
</evidence>
<dbReference type="Gene3D" id="6.10.340.10">
    <property type="match status" value="1"/>
</dbReference>
<evidence type="ECO:0000259" key="16">
    <source>
        <dbReference type="PROSITE" id="PS50885"/>
    </source>
</evidence>
<evidence type="ECO:0000256" key="3">
    <source>
        <dbReference type="ARBA" id="ARBA00012438"/>
    </source>
</evidence>
<accession>A0A0R1Q2Q6</accession>
<evidence type="ECO:0000256" key="5">
    <source>
        <dbReference type="ARBA" id="ARBA00022553"/>
    </source>
</evidence>
<feature type="transmembrane region" description="Helical" evidence="14">
    <location>
        <begin position="126"/>
        <end position="149"/>
    </location>
</feature>
<evidence type="ECO:0000256" key="11">
    <source>
        <dbReference type="ARBA" id="ARBA00022989"/>
    </source>
</evidence>
<evidence type="ECO:0000256" key="1">
    <source>
        <dbReference type="ARBA" id="ARBA00000085"/>
    </source>
</evidence>
<dbReference type="Pfam" id="PF02518">
    <property type="entry name" value="HATPase_c"/>
    <property type="match status" value="1"/>
</dbReference>
<evidence type="ECO:0000256" key="6">
    <source>
        <dbReference type="ARBA" id="ARBA00022679"/>
    </source>
</evidence>
<evidence type="ECO:0000256" key="2">
    <source>
        <dbReference type="ARBA" id="ARBA00004651"/>
    </source>
</evidence>
<evidence type="ECO:0000256" key="8">
    <source>
        <dbReference type="ARBA" id="ARBA00022741"/>
    </source>
</evidence>
<keyword evidence="6" id="KW-0808">Transferase</keyword>
<comment type="catalytic activity">
    <reaction evidence="1">
        <text>ATP + protein L-histidine = ADP + protein N-phospho-L-histidine.</text>
        <dbReference type="EC" id="2.7.13.3"/>
    </reaction>
</comment>
<dbReference type="GO" id="GO:0005524">
    <property type="term" value="F:ATP binding"/>
    <property type="evidence" value="ECO:0007669"/>
    <property type="project" value="UniProtKB-KW"/>
</dbReference>
<keyword evidence="10" id="KW-0067">ATP-binding</keyword>
<dbReference type="InterPro" id="IPR003594">
    <property type="entry name" value="HATPase_dom"/>
</dbReference>
<dbReference type="SMART" id="SM00388">
    <property type="entry name" value="HisKA"/>
    <property type="match status" value="1"/>
</dbReference>
<dbReference type="SUPFAM" id="SSF47384">
    <property type="entry name" value="Homodimeric domain of signal transducing histidine kinase"/>
    <property type="match status" value="1"/>
</dbReference>
<feature type="domain" description="Histidine kinase" evidence="15">
    <location>
        <begin position="217"/>
        <end position="426"/>
    </location>
</feature>
<dbReference type="PANTHER" id="PTHR45528:SF1">
    <property type="entry name" value="SENSOR HISTIDINE KINASE CPXA"/>
    <property type="match status" value="1"/>
</dbReference>
<dbReference type="EMBL" id="AZEG01000028">
    <property type="protein sequence ID" value="KRL36458.1"/>
    <property type="molecule type" value="Genomic_DNA"/>
</dbReference>
<keyword evidence="13 14" id="KW-0472">Membrane</keyword>
<keyword evidence="5" id="KW-0597">Phosphoprotein</keyword>
<gene>
    <name evidence="17" type="ORF">FD20_GL001266</name>
</gene>
<keyword evidence="9 17" id="KW-0418">Kinase</keyword>
<dbReference type="GO" id="GO:0005886">
    <property type="term" value="C:plasma membrane"/>
    <property type="evidence" value="ECO:0007669"/>
    <property type="project" value="UniProtKB-SubCell"/>
</dbReference>
<dbReference type="InterPro" id="IPR050398">
    <property type="entry name" value="HssS/ArlS-like"/>
</dbReference>
<proteinExistence type="predicted"/>
<evidence type="ECO:0000256" key="14">
    <source>
        <dbReference type="SAM" id="Phobius"/>
    </source>
</evidence>
<dbReference type="FunFam" id="1.10.287.130:FF:000001">
    <property type="entry name" value="Two-component sensor histidine kinase"/>
    <property type="match status" value="1"/>
</dbReference>
<evidence type="ECO:0000256" key="10">
    <source>
        <dbReference type="ARBA" id="ARBA00022840"/>
    </source>
</evidence>
<feature type="domain" description="HAMP" evidence="16">
    <location>
        <begin position="154"/>
        <end position="209"/>
    </location>
</feature>
<dbReference type="InterPro" id="IPR004358">
    <property type="entry name" value="Sig_transdc_His_kin-like_C"/>
</dbReference>
<evidence type="ECO:0000313" key="18">
    <source>
        <dbReference type="Proteomes" id="UP000051155"/>
    </source>
</evidence>
<dbReference type="InterPro" id="IPR005467">
    <property type="entry name" value="His_kinase_dom"/>
</dbReference>
<dbReference type="PROSITE" id="PS50885">
    <property type="entry name" value="HAMP"/>
    <property type="match status" value="1"/>
</dbReference>
<evidence type="ECO:0000256" key="12">
    <source>
        <dbReference type="ARBA" id="ARBA00023012"/>
    </source>
</evidence>
<comment type="subcellular location">
    <subcellularLocation>
        <location evidence="2">Cell membrane</location>
        <topology evidence="2">Multi-pass membrane protein</topology>
    </subcellularLocation>
</comment>
<keyword evidence="4" id="KW-1003">Cell membrane</keyword>
<dbReference type="CDD" id="cd00082">
    <property type="entry name" value="HisKA"/>
    <property type="match status" value="1"/>
</dbReference>
<dbReference type="CDD" id="cd00075">
    <property type="entry name" value="HATPase"/>
    <property type="match status" value="1"/>
</dbReference>
<dbReference type="CDD" id="cd06225">
    <property type="entry name" value="HAMP"/>
    <property type="match status" value="1"/>
</dbReference>
<dbReference type="InterPro" id="IPR003661">
    <property type="entry name" value="HisK_dim/P_dom"/>
</dbReference>
<dbReference type="Gene3D" id="3.30.565.10">
    <property type="entry name" value="Histidine kinase-like ATPase, C-terminal domain"/>
    <property type="match status" value="1"/>
</dbReference>
<dbReference type="Pfam" id="PF00672">
    <property type="entry name" value="HAMP"/>
    <property type="match status" value="1"/>
</dbReference>
<keyword evidence="7 14" id="KW-0812">Transmembrane</keyword>
<protein>
    <recommendedName>
        <fullName evidence="3">histidine kinase</fullName>
        <ecNumber evidence="3">2.7.13.3</ecNumber>
    </recommendedName>
</protein>
<dbReference type="PATRIC" id="fig|1423812.3.peg.1349"/>
<dbReference type="Proteomes" id="UP000051155">
    <property type="component" value="Unassembled WGS sequence"/>
</dbReference>
<keyword evidence="11 14" id="KW-1133">Transmembrane helix</keyword>
<dbReference type="InterPro" id="IPR036097">
    <property type="entry name" value="HisK_dim/P_sf"/>
</dbReference>
<evidence type="ECO:0000256" key="9">
    <source>
        <dbReference type="ARBA" id="ARBA00022777"/>
    </source>
</evidence>